<organism evidence="7 8">
    <name type="scientific">Aquimarina algicola</name>
    <dbReference type="NCBI Taxonomy" id="2589995"/>
    <lineage>
        <taxon>Bacteria</taxon>
        <taxon>Pseudomonadati</taxon>
        <taxon>Bacteroidota</taxon>
        <taxon>Flavobacteriia</taxon>
        <taxon>Flavobacteriales</taxon>
        <taxon>Flavobacteriaceae</taxon>
        <taxon>Aquimarina</taxon>
    </lineage>
</organism>
<evidence type="ECO:0000313" key="8">
    <source>
        <dbReference type="Proteomes" id="UP000315540"/>
    </source>
</evidence>
<evidence type="ECO:0000313" key="7">
    <source>
        <dbReference type="EMBL" id="TPN82904.1"/>
    </source>
</evidence>
<dbReference type="Pfam" id="PF09685">
    <property type="entry name" value="MamF_MmsF"/>
    <property type="match status" value="1"/>
</dbReference>
<keyword evidence="3 5" id="KW-1133">Transmembrane helix</keyword>
<feature type="transmembrane region" description="Helical" evidence="5">
    <location>
        <begin position="109"/>
        <end position="130"/>
    </location>
</feature>
<dbReference type="SUPFAM" id="SSF47413">
    <property type="entry name" value="lambda repressor-like DNA-binding domains"/>
    <property type="match status" value="1"/>
</dbReference>
<proteinExistence type="predicted"/>
<evidence type="ECO:0000256" key="3">
    <source>
        <dbReference type="ARBA" id="ARBA00022989"/>
    </source>
</evidence>
<feature type="transmembrane region" description="Helical" evidence="5">
    <location>
        <begin position="78"/>
        <end position="97"/>
    </location>
</feature>
<name>A0A504IY04_9FLAO</name>
<dbReference type="Pfam" id="PF01381">
    <property type="entry name" value="HTH_3"/>
    <property type="match status" value="1"/>
</dbReference>
<evidence type="ECO:0000256" key="4">
    <source>
        <dbReference type="ARBA" id="ARBA00023136"/>
    </source>
</evidence>
<keyword evidence="4 5" id="KW-0472">Membrane</keyword>
<dbReference type="GO" id="GO:0003677">
    <property type="term" value="F:DNA binding"/>
    <property type="evidence" value="ECO:0007669"/>
    <property type="project" value="InterPro"/>
</dbReference>
<comment type="subcellular location">
    <subcellularLocation>
        <location evidence="1">Membrane</location>
        <topology evidence="1">Multi-pass membrane protein</topology>
    </subcellularLocation>
</comment>
<evidence type="ECO:0000256" key="1">
    <source>
        <dbReference type="ARBA" id="ARBA00004141"/>
    </source>
</evidence>
<dbReference type="InterPro" id="IPR001387">
    <property type="entry name" value="Cro/C1-type_HTH"/>
</dbReference>
<dbReference type="InterPro" id="IPR010982">
    <property type="entry name" value="Lambda_DNA-bd_dom_sf"/>
</dbReference>
<dbReference type="Proteomes" id="UP000315540">
    <property type="component" value="Unassembled WGS sequence"/>
</dbReference>
<feature type="transmembrane region" description="Helical" evidence="5">
    <location>
        <begin position="136"/>
        <end position="158"/>
    </location>
</feature>
<dbReference type="Gene3D" id="1.10.260.40">
    <property type="entry name" value="lambda repressor-like DNA-binding domains"/>
    <property type="match status" value="1"/>
</dbReference>
<keyword evidence="2 5" id="KW-0812">Transmembrane</keyword>
<protein>
    <submittedName>
        <fullName evidence="7">Helix-turn-helix transcriptional regulator</fullName>
    </submittedName>
</protein>
<keyword evidence="8" id="KW-1185">Reference proteome</keyword>
<reference evidence="7 8" key="1">
    <citation type="submission" date="2019-06" db="EMBL/GenBank/DDBJ databases">
        <authorList>
            <person name="Meng X."/>
        </authorList>
    </citation>
    <scope>NUCLEOTIDE SEQUENCE [LARGE SCALE GENOMIC DNA]</scope>
    <source>
        <strain evidence="7 8">M625</strain>
    </source>
</reference>
<gene>
    <name evidence="7" type="ORF">FHK87_20985</name>
</gene>
<dbReference type="InterPro" id="IPR019109">
    <property type="entry name" value="MamF_MmsF"/>
</dbReference>
<dbReference type="SMART" id="SM00530">
    <property type="entry name" value="HTH_XRE"/>
    <property type="match status" value="1"/>
</dbReference>
<dbReference type="AlphaFoldDB" id="A0A504IY04"/>
<feature type="domain" description="HTH cro/C1-type" evidence="6">
    <location>
        <begin position="4"/>
        <end position="57"/>
    </location>
</feature>
<dbReference type="OrthoDB" id="1357763at2"/>
<evidence type="ECO:0000256" key="2">
    <source>
        <dbReference type="ARBA" id="ARBA00022692"/>
    </source>
</evidence>
<dbReference type="EMBL" id="VFWZ01000008">
    <property type="protein sequence ID" value="TPN82904.1"/>
    <property type="molecule type" value="Genomic_DNA"/>
</dbReference>
<comment type="caution">
    <text evidence="7">The sequence shown here is derived from an EMBL/GenBank/DDBJ whole genome shotgun (WGS) entry which is preliminary data.</text>
</comment>
<evidence type="ECO:0000256" key="5">
    <source>
        <dbReference type="SAM" id="Phobius"/>
    </source>
</evidence>
<dbReference type="PROSITE" id="PS50943">
    <property type="entry name" value="HTH_CROC1"/>
    <property type="match status" value="1"/>
</dbReference>
<accession>A0A504IY04</accession>
<dbReference type="CDD" id="cd00093">
    <property type="entry name" value="HTH_XRE"/>
    <property type="match status" value="1"/>
</dbReference>
<dbReference type="RefSeq" id="WP_140596336.1">
    <property type="nucleotide sequence ID" value="NZ_VFWZ01000008.1"/>
</dbReference>
<evidence type="ECO:0000259" key="6">
    <source>
        <dbReference type="PROSITE" id="PS50943"/>
    </source>
</evidence>
<sequence length="178" mass="20239">MPKIQEYREKLNLTQEELAEKSGLSVRTIQRIEAGAKLKGHTLNALANALGIEKDILVNTKSAEYTNLKLVKWINLSSLPFILIPFANILVPAILIYKTKEYNALTKQIVSIQILWTIISAIVFFLSPFINRLFSVEIRITLIVLVISILINILIIVLNSIELDRNKKLLIRLNFSMV</sequence>